<proteinExistence type="predicted"/>
<dbReference type="InterPro" id="IPR036259">
    <property type="entry name" value="MFS_trans_sf"/>
</dbReference>
<dbReference type="AlphaFoldDB" id="A0A920CVE1"/>
<sequence>MMNQASKLKRNMTSKWERLSYSSYSFGQNLMYMLQLQFLTYFYTEEVGLSLGATATLLFIARLWDAVNDPIMGAIVDRSKLKSGKYIPWLKSMSILIPLTLLFAFVNMQAEYSLQLAFAYVTYILWGMAYTVSDSPMFSLSTVMSDQTVERDRLLAYARMAGAIAAIATAAFMMLKGELGWLGAVAIYCVAAFLAMVPLPFIAKERVVYKQPQVSFWGVFRTMLRNKYFFIFYIGYLLMSTTNTLQTIAAYFANSNLGNEQMLTVLLGVLVLPIVIVSPLLPKLIQWLGKKRLTVYCCVLTIALCVVQYFVGYEQFALFLVIAAARVLVMQIPLLLYGMFTADCIEYGNAITGQRTAGLAFSVQTMFTKLAGALSSSLCLALLAMFGYVEQAAVQTSEALHGIWIIFSLVPIIGYSAMLVTMAFYRLSERDVEQYIQHNKQLSQTM</sequence>
<feature type="transmembrane region" description="Helical" evidence="3">
    <location>
        <begin position="88"/>
        <end position="106"/>
    </location>
</feature>
<dbReference type="NCBIfam" id="TIGR00792">
    <property type="entry name" value="gph"/>
    <property type="match status" value="1"/>
</dbReference>
<dbReference type="InterPro" id="IPR039672">
    <property type="entry name" value="MFS_2"/>
</dbReference>
<feature type="transmembrane region" description="Helical" evidence="3">
    <location>
        <begin position="263"/>
        <end position="281"/>
    </location>
</feature>
<accession>A0A920CVE1</accession>
<evidence type="ECO:0000313" key="4">
    <source>
        <dbReference type="EMBL" id="GIP18022.1"/>
    </source>
</evidence>
<dbReference type="Proteomes" id="UP000683139">
    <property type="component" value="Unassembled WGS sequence"/>
</dbReference>
<feature type="transmembrane region" description="Helical" evidence="3">
    <location>
        <begin position="112"/>
        <end position="133"/>
    </location>
</feature>
<dbReference type="PANTHER" id="PTHR11328:SF36">
    <property type="entry name" value="MELIBIOSE PERMEASE"/>
    <property type="match status" value="1"/>
</dbReference>
<keyword evidence="3" id="KW-1133">Transmembrane helix</keyword>
<dbReference type="Pfam" id="PF13347">
    <property type="entry name" value="MFS_2"/>
    <property type="match status" value="1"/>
</dbReference>
<gene>
    <name evidence="4" type="ORF">J40TS1_36640</name>
</gene>
<feature type="transmembrane region" description="Helical" evidence="3">
    <location>
        <begin position="21"/>
        <end position="43"/>
    </location>
</feature>
<feature type="transmembrane region" description="Helical" evidence="3">
    <location>
        <begin position="230"/>
        <end position="251"/>
    </location>
</feature>
<name>A0A920CVE1_9BACL</name>
<dbReference type="GO" id="GO:0008643">
    <property type="term" value="P:carbohydrate transport"/>
    <property type="evidence" value="ECO:0007669"/>
    <property type="project" value="InterPro"/>
</dbReference>
<dbReference type="PANTHER" id="PTHR11328">
    <property type="entry name" value="MAJOR FACILITATOR SUPERFAMILY DOMAIN-CONTAINING PROTEIN"/>
    <property type="match status" value="1"/>
</dbReference>
<organism evidence="4 5">
    <name type="scientific">Paenibacillus montaniterrae</name>
    <dbReference type="NCBI Taxonomy" id="429341"/>
    <lineage>
        <taxon>Bacteria</taxon>
        <taxon>Bacillati</taxon>
        <taxon>Bacillota</taxon>
        <taxon>Bacilli</taxon>
        <taxon>Bacillales</taxon>
        <taxon>Paenibacillaceae</taxon>
        <taxon>Paenibacillus</taxon>
    </lineage>
</organism>
<dbReference type="EMBL" id="BOSE01000007">
    <property type="protein sequence ID" value="GIP18022.1"/>
    <property type="molecule type" value="Genomic_DNA"/>
</dbReference>
<feature type="transmembrane region" description="Helical" evidence="3">
    <location>
        <begin position="370"/>
        <end position="389"/>
    </location>
</feature>
<keyword evidence="3" id="KW-0812">Transmembrane</keyword>
<dbReference type="InterPro" id="IPR001927">
    <property type="entry name" value="Na/Gal_symport"/>
</dbReference>
<keyword evidence="5" id="KW-1185">Reference proteome</keyword>
<evidence type="ECO:0000256" key="1">
    <source>
        <dbReference type="ARBA" id="ARBA00022448"/>
    </source>
</evidence>
<evidence type="ECO:0000256" key="3">
    <source>
        <dbReference type="SAM" id="Phobius"/>
    </source>
</evidence>
<dbReference type="GO" id="GO:0006814">
    <property type="term" value="P:sodium ion transport"/>
    <property type="evidence" value="ECO:0007669"/>
    <property type="project" value="InterPro"/>
</dbReference>
<reference evidence="4" key="1">
    <citation type="submission" date="2021-03" db="EMBL/GenBank/DDBJ databases">
        <title>Antimicrobial resistance genes in bacteria isolated from Japanese honey, and their potential for conferring macrolide and lincosamide resistance in the American foulbrood pathogen Paenibacillus larvae.</title>
        <authorList>
            <person name="Okamoto M."/>
            <person name="Kumagai M."/>
            <person name="Kanamori H."/>
            <person name="Takamatsu D."/>
        </authorList>
    </citation>
    <scope>NUCLEOTIDE SEQUENCE</scope>
    <source>
        <strain evidence="4">J40TS1</strain>
    </source>
</reference>
<feature type="transmembrane region" description="Helical" evidence="3">
    <location>
        <begin position="293"/>
        <end position="311"/>
    </location>
</feature>
<dbReference type="Gene3D" id="1.20.1250.20">
    <property type="entry name" value="MFS general substrate transporter like domains"/>
    <property type="match status" value="2"/>
</dbReference>
<feature type="transmembrane region" description="Helical" evidence="3">
    <location>
        <begin position="49"/>
        <end position="67"/>
    </location>
</feature>
<keyword evidence="3" id="KW-0472">Membrane</keyword>
<feature type="transmembrane region" description="Helical" evidence="3">
    <location>
        <begin position="317"/>
        <end position="337"/>
    </location>
</feature>
<dbReference type="GO" id="GO:0015293">
    <property type="term" value="F:symporter activity"/>
    <property type="evidence" value="ECO:0007669"/>
    <property type="project" value="UniProtKB-KW"/>
</dbReference>
<feature type="transmembrane region" description="Helical" evidence="3">
    <location>
        <begin position="154"/>
        <end position="175"/>
    </location>
</feature>
<feature type="transmembrane region" description="Helical" evidence="3">
    <location>
        <begin position="181"/>
        <end position="203"/>
    </location>
</feature>
<dbReference type="SUPFAM" id="SSF103473">
    <property type="entry name" value="MFS general substrate transporter"/>
    <property type="match status" value="1"/>
</dbReference>
<evidence type="ECO:0000256" key="2">
    <source>
        <dbReference type="ARBA" id="ARBA00022847"/>
    </source>
</evidence>
<keyword evidence="1" id="KW-0813">Transport</keyword>
<dbReference type="GO" id="GO:0005886">
    <property type="term" value="C:plasma membrane"/>
    <property type="evidence" value="ECO:0007669"/>
    <property type="project" value="TreeGrafter"/>
</dbReference>
<comment type="caution">
    <text evidence="4">The sequence shown here is derived from an EMBL/GenBank/DDBJ whole genome shotgun (WGS) entry which is preliminary data.</text>
</comment>
<keyword evidence="2" id="KW-0769">Symport</keyword>
<feature type="transmembrane region" description="Helical" evidence="3">
    <location>
        <begin position="401"/>
        <end position="425"/>
    </location>
</feature>
<protein>
    <submittedName>
        <fullName evidence="4">Sodium:galactoside symporter</fullName>
    </submittedName>
</protein>
<evidence type="ECO:0000313" key="5">
    <source>
        <dbReference type="Proteomes" id="UP000683139"/>
    </source>
</evidence>